<organism evidence="1 2">
    <name type="scientific">Emergencia timonensis</name>
    <dbReference type="NCBI Taxonomy" id="1776384"/>
    <lineage>
        <taxon>Bacteria</taxon>
        <taxon>Bacillati</taxon>
        <taxon>Bacillota</taxon>
        <taxon>Clostridia</taxon>
        <taxon>Peptostreptococcales</taxon>
        <taxon>Anaerovoracaceae</taxon>
        <taxon>Emergencia</taxon>
    </lineage>
</organism>
<gene>
    <name evidence="1" type="ORF">DW099_09570</name>
</gene>
<comment type="caution">
    <text evidence="1">The sequence shown here is derived from an EMBL/GenBank/DDBJ whole genome shotgun (WGS) entry which is preliminary data.</text>
</comment>
<dbReference type="InterPro" id="IPR029044">
    <property type="entry name" value="Nucleotide-diphossugar_trans"/>
</dbReference>
<reference evidence="1 2" key="1">
    <citation type="submission" date="2018-08" db="EMBL/GenBank/DDBJ databases">
        <title>A genome reference for cultivated species of the human gut microbiota.</title>
        <authorList>
            <person name="Zou Y."/>
            <person name="Xue W."/>
            <person name="Luo G."/>
        </authorList>
    </citation>
    <scope>NUCLEOTIDE SEQUENCE [LARGE SCALE GENOMIC DNA]</scope>
    <source>
        <strain evidence="1 2">AM07-24</strain>
    </source>
</reference>
<name>A0A415E4N4_9FIRM</name>
<protein>
    <recommendedName>
        <fullName evidence="3">MobA-like NTP transferase domain-containing protein</fullName>
    </recommendedName>
</protein>
<sequence length="198" mass="23095">MKYIIMADGKGTRWNNYHDIPKHFIEVGGETLLTRTVRLLRLFDAGCEIIITSHDPRYEVEGARRHEPVNNVLEIDRFTTELIEDNVCFLYGDTFYSDSAIQSIVSTKTDDLMFFGNEKSIVAVKVKDARIFQYHVNRVRELFLQGEIKKCIGWQVYQSFMGMSFDEKKIAGKYVYMEDGTRDFNSPEDYEKSERKGN</sequence>
<keyword evidence="2" id="KW-1185">Reference proteome</keyword>
<proteinExistence type="predicted"/>
<evidence type="ECO:0008006" key="3">
    <source>
        <dbReference type="Google" id="ProtNLM"/>
    </source>
</evidence>
<dbReference type="RefSeq" id="WP_118335302.1">
    <property type="nucleotide sequence ID" value="NZ_AP025567.1"/>
</dbReference>
<dbReference type="EMBL" id="QRMS01000002">
    <property type="protein sequence ID" value="RHJ88616.1"/>
    <property type="molecule type" value="Genomic_DNA"/>
</dbReference>
<dbReference type="AlphaFoldDB" id="A0A415E4N4"/>
<evidence type="ECO:0000313" key="2">
    <source>
        <dbReference type="Proteomes" id="UP000284841"/>
    </source>
</evidence>
<dbReference type="STRING" id="1776384.GCA_900086585_04276"/>
<accession>A0A415E4N4</accession>
<dbReference type="OrthoDB" id="9806837at2"/>
<dbReference type="Gene3D" id="3.90.550.10">
    <property type="entry name" value="Spore Coat Polysaccharide Biosynthesis Protein SpsA, Chain A"/>
    <property type="match status" value="1"/>
</dbReference>
<dbReference type="SUPFAM" id="SSF53448">
    <property type="entry name" value="Nucleotide-diphospho-sugar transferases"/>
    <property type="match status" value="1"/>
</dbReference>
<dbReference type="Proteomes" id="UP000284841">
    <property type="component" value="Unassembled WGS sequence"/>
</dbReference>
<evidence type="ECO:0000313" key="1">
    <source>
        <dbReference type="EMBL" id="RHJ88616.1"/>
    </source>
</evidence>